<reference evidence="2 3" key="1">
    <citation type="submission" date="2013-07" db="EMBL/GenBank/DDBJ databases">
        <title>Draft genome sequence of Pseudoalteromonas luteoviolacea 2ta16.</title>
        <authorList>
            <person name="Allen E.E."/>
            <person name="Azam F."/>
            <person name="Podell S."/>
        </authorList>
    </citation>
    <scope>NUCLEOTIDE SEQUENCE [LARGE SCALE GENOMIC DNA]</scope>
    <source>
        <strain evidence="2 3">2ta16</strain>
    </source>
</reference>
<keyword evidence="1" id="KW-0812">Transmembrane</keyword>
<name>V4HR22_PSEL2</name>
<dbReference type="Proteomes" id="UP000017820">
    <property type="component" value="Unassembled WGS sequence"/>
</dbReference>
<evidence type="ECO:0000313" key="2">
    <source>
        <dbReference type="EMBL" id="ESP92243.1"/>
    </source>
</evidence>
<protein>
    <submittedName>
        <fullName evidence="2">Uncharacterized protein</fullName>
    </submittedName>
</protein>
<proteinExistence type="predicted"/>
<gene>
    <name evidence="2" type="ORF">PL2TA16_05080</name>
</gene>
<evidence type="ECO:0000313" key="3">
    <source>
        <dbReference type="Proteomes" id="UP000017820"/>
    </source>
</evidence>
<organism evidence="2 3">
    <name type="scientific">Pseudoalteromonas luteoviolacea (strain 2ta16)</name>
    <dbReference type="NCBI Taxonomy" id="1353533"/>
    <lineage>
        <taxon>Bacteria</taxon>
        <taxon>Pseudomonadati</taxon>
        <taxon>Pseudomonadota</taxon>
        <taxon>Gammaproteobacteria</taxon>
        <taxon>Alteromonadales</taxon>
        <taxon>Pseudoalteromonadaceae</taxon>
        <taxon>Pseudoalteromonas</taxon>
    </lineage>
</organism>
<dbReference type="AlphaFoldDB" id="V4HR22"/>
<feature type="transmembrane region" description="Helical" evidence="1">
    <location>
        <begin position="12"/>
        <end position="35"/>
    </location>
</feature>
<comment type="caution">
    <text evidence="2">The sequence shown here is derived from an EMBL/GenBank/DDBJ whole genome shotgun (WGS) entry which is preliminary data.</text>
</comment>
<keyword evidence="1" id="KW-0472">Membrane</keyword>
<keyword evidence="1" id="KW-1133">Transmembrane helix</keyword>
<sequence>MCPNFKSLEAQWFFEFHVTLFAVLAFFAMIILPALRILLHCYTKKENLHSFITLFTTRVVSNSKLEVFALLVLFFYFIYFFSVFIFKFCMQ</sequence>
<feature type="transmembrane region" description="Helical" evidence="1">
    <location>
        <begin position="67"/>
        <end position="86"/>
    </location>
</feature>
<dbReference type="EMBL" id="AUSV01000086">
    <property type="protein sequence ID" value="ESP92243.1"/>
    <property type="molecule type" value="Genomic_DNA"/>
</dbReference>
<accession>V4HR22</accession>
<evidence type="ECO:0000256" key="1">
    <source>
        <dbReference type="SAM" id="Phobius"/>
    </source>
</evidence>